<dbReference type="FunFam" id="1.10.10.60:FF:000107">
    <property type="entry name" value="MYB transcription factor"/>
    <property type="match status" value="1"/>
</dbReference>
<dbReference type="GO" id="GO:0043565">
    <property type="term" value="F:sequence-specific DNA binding"/>
    <property type="evidence" value="ECO:0007669"/>
    <property type="project" value="InterPro"/>
</dbReference>
<evidence type="ECO:0000259" key="8">
    <source>
        <dbReference type="PROSITE" id="PS51294"/>
    </source>
</evidence>
<dbReference type="PANTHER" id="PTHR45675:SF30">
    <property type="entry name" value="TRANSCRIPTION FACTOR MYB62"/>
    <property type="match status" value="1"/>
</dbReference>
<organism evidence="9 10">
    <name type="scientific">Pisum sativum</name>
    <name type="common">Garden pea</name>
    <name type="synonym">Lathyrus oleraceus</name>
    <dbReference type="NCBI Taxonomy" id="3888"/>
    <lineage>
        <taxon>Eukaryota</taxon>
        <taxon>Viridiplantae</taxon>
        <taxon>Streptophyta</taxon>
        <taxon>Embryophyta</taxon>
        <taxon>Tracheophyta</taxon>
        <taxon>Spermatophyta</taxon>
        <taxon>Magnoliopsida</taxon>
        <taxon>eudicotyledons</taxon>
        <taxon>Gunneridae</taxon>
        <taxon>Pentapetalae</taxon>
        <taxon>rosids</taxon>
        <taxon>fabids</taxon>
        <taxon>Fabales</taxon>
        <taxon>Fabaceae</taxon>
        <taxon>Papilionoideae</taxon>
        <taxon>50 kb inversion clade</taxon>
        <taxon>NPAAA clade</taxon>
        <taxon>Hologalegina</taxon>
        <taxon>IRL clade</taxon>
        <taxon>Fabeae</taxon>
        <taxon>Lathyrus</taxon>
    </lineage>
</organism>
<comment type="subcellular location">
    <subcellularLocation>
        <location evidence="1">Nucleus</location>
    </subcellularLocation>
</comment>
<dbReference type="AlphaFoldDB" id="A0A9D4WGR7"/>
<evidence type="ECO:0000313" key="9">
    <source>
        <dbReference type="EMBL" id="KAI5401442.1"/>
    </source>
</evidence>
<evidence type="ECO:0000256" key="1">
    <source>
        <dbReference type="ARBA" id="ARBA00004123"/>
    </source>
</evidence>
<evidence type="ECO:0000256" key="3">
    <source>
        <dbReference type="ARBA" id="ARBA00023015"/>
    </source>
</evidence>
<dbReference type="GO" id="GO:0003700">
    <property type="term" value="F:DNA-binding transcription factor activity"/>
    <property type="evidence" value="ECO:0007669"/>
    <property type="project" value="InterPro"/>
</dbReference>
<dbReference type="Gene3D" id="1.10.10.60">
    <property type="entry name" value="Homeodomain-like"/>
    <property type="match status" value="2"/>
</dbReference>
<accession>A0A9D4WGR7</accession>
<dbReference type="InterPro" id="IPR009057">
    <property type="entry name" value="Homeodomain-like_sf"/>
</dbReference>
<dbReference type="PANTHER" id="PTHR45675">
    <property type="entry name" value="MYB TRANSCRIPTION FACTOR-RELATED-RELATED"/>
    <property type="match status" value="1"/>
</dbReference>
<keyword evidence="5" id="KW-0804">Transcription</keyword>
<comment type="caution">
    <text evidence="9">The sequence shown here is derived from an EMBL/GenBank/DDBJ whole genome shotgun (WGS) entry which is preliminary data.</text>
</comment>
<evidence type="ECO:0000256" key="5">
    <source>
        <dbReference type="ARBA" id="ARBA00023163"/>
    </source>
</evidence>
<feature type="domain" description="Myb-like" evidence="7">
    <location>
        <begin position="33"/>
        <end position="85"/>
    </location>
</feature>
<feature type="domain" description="HTH myb-type" evidence="8">
    <location>
        <begin position="33"/>
        <end position="85"/>
    </location>
</feature>
<dbReference type="GO" id="GO:0005634">
    <property type="term" value="C:nucleus"/>
    <property type="evidence" value="ECO:0007669"/>
    <property type="project" value="UniProtKB-SubCell"/>
</dbReference>
<dbReference type="FunFam" id="1.10.10.60:FF:000011">
    <property type="entry name" value="Myb transcription factor"/>
    <property type="match status" value="1"/>
</dbReference>
<evidence type="ECO:0000256" key="6">
    <source>
        <dbReference type="ARBA" id="ARBA00023242"/>
    </source>
</evidence>
<keyword evidence="4" id="KW-0238">DNA-binding</keyword>
<evidence type="ECO:0000313" key="10">
    <source>
        <dbReference type="Proteomes" id="UP001058974"/>
    </source>
</evidence>
<feature type="domain" description="Myb-like" evidence="7">
    <location>
        <begin position="86"/>
        <end position="136"/>
    </location>
</feature>
<dbReference type="CDD" id="cd00167">
    <property type="entry name" value="SANT"/>
    <property type="match status" value="2"/>
</dbReference>
<dbReference type="PROSITE" id="PS51294">
    <property type="entry name" value="HTH_MYB"/>
    <property type="match status" value="2"/>
</dbReference>
<reference evidence="9 10" key="1">
    <citation type="journal article" date="2022" name="Nat. Genet.">
        <title>Improved pea reference genome and pan-genome highlight genomic features and evolutionary characteristics.</title>
        <authorList>
            <person name="Yang T."/>
            <person name="Liu R."/>
            <person name="Luo Y."/>
            <person name="Hu S."/>
            <person name="Wang D."/>
            <person name="Wang C."/>
            <person name="Pandey M.K."/>
            <person name="Ge S."/>
            <person name="Xu Q."/>
            <person name="Li N."/>
            <person name="Li G."/>
            <person name="Huang Y."/>
            <person name="Saxena R.K."/>
            <person name="Ji Y."/>
            <person name="Li M."/>
            <person name="Yan X."/>
            <person name="He Y."/>
            <person name="Liu Y."/>
            <person name="Wang X."/>
            <person name="Xiang C."/>
            <person name="Varshney R.K."/>
            <person name="Ding H."/>
            <person name="Gao S."/>
            <person name="Zong X."/>
        </authorList>
    </citation>
    <scope>NUCLEOTIDE SEQUENCE [LARGE SCALE GENOMIC DNA]</scope>
    <source>
        <strain evidence="9 10">cv. Zhongwan 6</strain>
    </source>
</reference>
<name>A0A9D4WGR7_PEA</name>
<dbReference type="InterPro" id="IPR044676">
    <property type="entry name" value="EOBI/EOBII-like_plant"/>
</dbReference>
<keyword evidence="2" id="KW-0677">Repeat</keyword>
<dbReference type="SMART" id="SM00717">
    <property type="entry name" value="SANT"/>
    <property type="match status" value="2"/>
</dbReference>
<dbReference type="InterPro" id="IPR001345">
    <property type="entry name" value="PG/BPGM_mutase_AS"/>
</dbReference>
<evidence type="ECO:0000256" key="2">
    <source>
        <dbReference type="ARBA" id="ARBA00022737"/>
    </source>
</evidence>
<dbReference type="Gramene" id="Psat6g226200.1">
    <property type="protein sequence ID" value="Psat6g226200.1.cds"/>
    <property type="gene ID" value="Psat6g226200"/>
</dbReference>
<keyword evidence="3" id="KW-0805">Transcription regulation</keyword>
<dbReference type="Proteomes" id="UP001058974">
    <property type="component" value="Chromosome 6"/>
</dbReference>
<protein>
    <submittedName>
        <fullName evidence="9">Uncharacterized protein</fullName>
    </submittedName>
</protein>
<keyword evidence="6" id="KW-0539">Nucleus</keyword>
<dbReference type="PROSITE" id="PS00175">
    <property type="entry name" value="PG_MUTASE"/>
    <property type="match status" value="1"/>
</dbReference>
<dbReference type="OrthoDB" id="2143914at2759"/>
<sequence length="321" mass="36745">MNMYHVTHTSSISLILNTTGTLAMSKTTKKDEENELRRGPWTLEEDSLLIHYIARHGEGRWNMLAKSAGLKRTGKSCRLRWLNYLKPDIKRGNLTPQEQLLILELHSKWGNRWSKIAQHLPGRTDNEIKNYWRTRVQKQARQLNIESGSKRFIDAVKCFWMPRLLQKMEQNNNSSPISDHSSITNMNNFGNSIEASTSNSISTSFNVPSQRGFIDASSGNHVSTSFNNPSLDFLQFSQPLETSETSKNVANMFENNVHNCQIQDNFYIDDTNSYGLEGLSFDPLSSMENYDFSQFDFQTSGNGWMVDNMANSSNLWNMDAM</sequence>
<evidence type="ECO:0000256" key="4">
    <source>
        <dbReference type="ARBA" id="ARBA00023125"/>
    </source>
</evidence>
<dbReference type="SUPFAM" id="SSF46689">
    <property type="entry name" value="Homeodomain-like"/>
    <property type="match status" value="1"/>
</dbReference>
<gene>
    <name evidence="9" type="ORF">KIW84_066057</name>
</gene>
<feature type="domain" description="HTH myb-type" evidence="8">
    <location>
        <begin position="86"/>
        <end position="140"/>
    </location>
</feature>
<dbReference type="EMBL" id="JAMSHJ010000006">
    <property type="protein sequence ID" value="KAI5401442.1"/>
    <property type="molecule type" value="Genomic_DNA"/>
</dbReference>
<dbReference type="GO" id="GO:0003824">
    <property type="term" value="F:catalytic activity"/>
    <property type="evidence" value="ECO:0007669"/>
    <property type="project" value="InterPro"/>
</dbReference>
<evidence type="ECO:0000259" key="7">
    <source>
        <dbReference type="PROSITE" id="PS50090"/>
    </source>
</evidence>
<dbReference type="InterPro" id="IPR017930">
    <property type="entry name" value="Myb_dom"/>
</dbReference>
<dbReference type="InterPro" id="IPR001005">
    <property type="entry name" value="SANT/Myb"/>
</dbReference>
<dbReference type="Gramene" id="Psat06G0605700-T1">
    <property type="protein sequence ID" value="KAI5401442.1"/>
    <property type="gene ID" value="KIW84_066057"/>
</dbReference>
<dbReference type="PROSITE" id="PS50090">
    <property type="entry name" value="MYB_LIKE"/>
    <property type="match status" value="2"/>
</dbReference>
<dbReference type="Pfam" id="PF00249">
    <property type="entry name" value="Myb_DNA-binding"/>
    <property type="match status" value="2"/>
</dbReference>
<proteinExistence type="predicted"/>
<keyword evidence="10" id="KW-1185">Reference proteome</keyword>